<protein>
    <submittedName>
        <fullName evidence="1">Uncharacterized protein</fullName>
    </submittedName>
</protein>
<name>A0AAX1IDG9_STEMA</name>
<dbReference type="EMBL" id="CP060025">
    <property type="protein sequence ID" value="QNG78360.1"/>
    <property type="molecule type" value="Genomic_DNA"/>
</dbReference>
<evidence type="ECO:0000313" key="2">
    <source>
        <dbReference type="EMBL" id="QNG78413.1"/>
    </source>
</evidence>
<sequence>MLGFCRSRDLAEEQPSVGSALQYPFTNQGCR</sequence>
<gene>
    <name evidence="1" type="ORF">GPNADHDJ_02576</name>
    <name evidence="2" type="ORF">GPNADHDJ_02629</name>
</gene>
<evidence type="ECO:0000313" key="1">
    <source>
        <dbReference type="EMBL" id="QNG78360.1"/>
    </source>
</evidence>
<dbReference type="Proteomes" id="UP000515598">
    <property type="component" value="Chromosome"/>
</dbReference>
<proteinExistence type="predicted"/>
<evidence type="ECO:0000313" key="3">
    <source>
        <dbReference type="Proteomes" id="UP000515598"/>
    </source>
</evidence>
<dbReference type="EMBL" id="CP060025">
    <property type="protein sequence ID" value="QNG78413.1"/>
    <property type="molecule type" value="Genomic_DNA"/>
</dbReference>
<reference evidence="1 3" key="1">
    <citation type="submission" date="2020-08" db="EMBL/GenBank/DDBJ databases">
        <title>Phenotypic and transcriptomic analysis of seven clinical Stenotrophomonas maltophilia isolates identify a small set of shared and commonly regulated genes involved in biofilm lifestyle.</title>
        <authorList>
            <person name="Alio I."/>
            <person name="Gudzuhn M."/>
            <person name="Streit W."/>
        </authorList>
    </citation>
    <scope>NUCLEOTIDE SEQUENCE [LARGE SCALE GENOMIC DNA]</scope>
    <source>
        <strain evidence="1 3">UHH_SKK55</strain>
    </source>
</reference>
<organism evidence="1 3">
    <name type="scientific">Stenotrophomonas maltophilia</name>
    <name type="common">Pseudomonas maltophilia</name>
    <name type="synonym">Xanthomonas maltophilia</name>
    <dbReference type="NCBI Taxonomy" id="40324"/>
    <lineage>
        <taxon>Bacteria</taxon>
        <taxon>Pseudomonadati</taxon>
        <taxon>Pseudomonadota</taxon>
        <taxon>Gammaproteobacteria</taxon>
        <taxon>Lysobacterales</taxon>
        <taxon>Lysobacteraceae</taxon>
        <taxon>Stenotrophomonas</taxon>
        <taxon>Stenotrophomonas maltophilia group</taxon>
    </lineage>
</organism>
<dbReference type="AlphaFoldDB" id="A0AAX1IDG9"/>
<accession>A0AAX1IDG9</accession>